<sequence length="79" mass="8462">LQPRTLSDLGDEAYLDDQLATSGSTAAQRTVTVVFRTSNVVVTIQYEEQPMAGGTGPDRKEVQDRVRKLASRPDGALGG</sequence>
<dbReference type="AlphaFoldDB" id="A0A5C6JFW3"/>
<feature type="region of interest" description="Disordered" evidence="1">
    <location>
        <begin position="49"/>
        <end position="79"/>
    </location>
</feature>
<dbReference type="Proteomes" id="UP000320481">
    <property type="component" value="Unassembled WGS sequence"/>
</dbReference>
<keyword evidence="3" id="KW-1185">Reference proteome</keyword>
<gene>
    <name evidence="2" type="ORF">FRZ03_22555</name>
</gene>
<feature type="non-terminal residue" evidence="2">
    <location>
        <position position="1"/>
    </location>
</feature>
<feature type="compositionally biased region" description="Basic and acidic residues" evidence="1">
    <location>
        <begin position="57"/>
        <end position="67"/>
    </location>
</feature>
<accession>A0A5C6JFW3</accession>
<name>A0A5C6JFW3_9ACTN</name>
<evidence type="ECO:0000313" key="2">
    <source>
        <dbReference type="EMBL" id="TWV40354.1"/>
    </source>
</evidence>
<evidence type="ECO:0000256" key="1">
    <source>
        <dbReference type="SAM" id="MobiDB-lite"/>
    </source>
</evidence>
<comment type="caution">
    <text evidence="2">The sequence shown here is derived from an EMBL/GenBank/DDBJ whole genome shotgun (WGS) entry which is preliminary data.</text>
</comment>
<organism evidence="2 3">
    <name type="scientific">Streptomyces misionensis</name>
    <dbReference type="NCBI Taxonomy" id="67331"/>
    <lineage>
        <taxon>Bacteria</taxon>
        <taxon>Bacillati</taxon>
        <taxon>Actinomycetota</taxon>
        <taxon>Actinomycetes</taxon>
        <taxon>Kitasatosporales</taxon>
        <taxon>Streptomycetaceae</taxon>
        <taxon>Streptomyces</taxon>
    </lineage>
</organism>
<proteinExistence type="predicted"/>
<reference evidence="2" key="1">
    <citation type="journal article" date="2019" name="Microbiol. Resour. Announc.">
        <title>Draft Genomic Sequences of Streptomyces misionensis and Streptomyces albidoflavus, bacteria applied for phytopathogen biocontrol.</title>
        <authorList>
            <person name="Pylro V."/>
            <person name="Dias A."/>
            <person name="Andreote F."/>
            <person name="Varani A."/>
            <person name="Andreote C."/>
            <person name="Bernardo E."/>
            <person name="Martins T."/>
        </authorList>
    </citation>
    <scope>NUCLEOTIDE SEQUENCE [LARGE SCALE GENOMIC DNA]</scope>
    <source>
        <strain evidence="2">66</strain>
    </source>
</reference>
<protein>
    <submittedName>
        <fullName evidence="2">DUF3558 domain-containing protein</fullName>
    </submittedName>
</protein>
<dbReference type="EMBL" id="VOGW01000130">
    <property type="protein sequence ID" value="TWV40354.1"/>
    <property type="molecule type" value="Genomic_DNA"/>
</dbReference>
<evidence type="ECO:0000313" key="3">
    <source>
        <dbReference type="Proteomes" id="UP000320481"/>
    </source>
</evidence>